<comment type="caution">
    <text evidence="5">The sequence shown here is derived from an EMBL/GenBank/DDBJ whole genome shotgun (WGS) entry which is preliminary data.</text>
</comment>
<dbReference type="EMBL" id="BLPG01000001">
    <property type="protein sequence ID" value="GFJ93031.1"/>
    <property type="molecule type" value="Genomic_DNA"/>
</dbReference>
<dbReference type="GO" id="GO:0016757">
    <property type="term" value="F:glycosyltransferase activity"/>
    <property type="evidence" value="ECO:0007669"/>
    <property type="project" value="UniProtKB-KW"/>
</dbReference>
<dbReference type="PANTHER" id="PTHR45947">
    <property type="entry name" value="SULFOQUINOVOSYL TRANSFERASE SQD2"/>
    <property type="match status" value="1"/>
</dbReference>
<accession>A0A6V8LE01</accession>
<dbReference type="InterPro" id="IPR001296">
    <property type="entry name" value="Glyco_trans_1"/>
</dbReference>
<protein>
    <submittedName>
        <fullName evidence="5">Glycogen synthase</fullName>
    </submittedName>
</protein>
<dbReference type="PANTHER" id="PTHR45947:SF3">
    <property type="entry name" value="SULFOQUINOVOSYL TRANSFERASE SQD2"/>
    <property type="match status" value="1"/>
</dbReference>
<dbReference type="GO" id="GO:1901137">
    <property type="term" value="P:carbohydrate derivative biosynthetic process"/>
    <property type="evidence" value="ECO:0007669"/>
    <property type="project" value="UniProtKB-ARBA"/>
</dbReference>
<dbReference type="AlphaFoldDB" id="A0A6V8LE01"/>
<dbReference type="CDD" id="cd03801">
    <property type="entry name" value="GT4_PimA-like"/>
    <property type="match status" value="1"/>
</dbReference>
<dbReference type="InterPro" id="IPR028098">
    <property type="entry name" value="Glyco_trans_4-like_N"/>
</dbReference>
<sequence>MTPTGDVIEIRTPRRQRVLMLSWEYPPVVVGGLGRHVHALSTSLAAAGHEVTVVTRHAPGAPLEEYADGVRIVRAPEDPPLFPLATPSLLAWTMAFNHTLTRAALRAAESGEYDVIHAHDWLVTHTAVTLKEHLDLPLVATIHATEAGRHQGWLPDEMNKCIHSVEWWLGQEACRVLVCSEYMKWEVSRLLELPAMRVEVIPNGVDDRVWQAQPRAVAAARSRFAGDGPLVGFAGRLVYEKGVQHLVHAIPQLRDQHPGLRVVIAGDGPYREELLEATHRLDLTHTVSFAGFMNEQQLPAVLAATDATVVPSLYEPFGMVALEAAAAGAPLAVSATGGLAEIVEPGVTGVTFPHSDPDALAGAVGTLLGDQIFARRVAKQARTMVTERYGWSTIAARTAAAYASAERESSVFNTRQAEALLGEGRAKVIVPEGNLLALDGAAS</sequence>
<evidence type="ECO:0000256" key="1">
    <source>
        <dbReference type="ARBA" id="ARBA00022676"/>
    </source>
</evidence>
<reference evidence="5 6" key="2">
    <citation type="submission" date="2020-03" db="EMBL/GenBank/DDBJ databases">
        <authorList>
            <person name="Ichikawa N."/>
            <person name="Kimura A."/>
            <person name="Kitahashi Y."/>
            <person name="Uohara A."/>
        </authorList>
    </citation>
    <scope>NUCLEOTIDE SEQUENCE [LARGE SCALE GENOMIC DNA]</scope>
    <source>
        <strain evidence="5 6">NBRC 108638</strain>
    </source>
</reference>
<keyword evidence="1" id="KW-0328">Glycosyltransferase</keyword>
<evidence type="ECO:0000259" key="3">
    <source>
        <dbReference type="Pfam" id="PF00534"/>
    </source>
</evidence>
<organism evidence="5 6">
    <name type="scientific">Phytohabitans rumicis</name>
    <dbReference type="NCBI Taxonomy" id="1076125"/>
    <lineage>
        <taxon>Bacteria</taxon>
        <taxon>Bacillati</taxon>
        <taxon>Actinomycetota</taxon>
        <taxon>Actinomycetes</taxon>
        <taxon>Micromonosporales</taxon>
        <taxon>Micromonosporaceae</taxon>
    </lineage>
</organism>
<reference evidence="5 6" key="1">
    <citation type="submission" date="2020-03" db="EMBL/GenBank/DDBJ databases">
        <title>Whole genome shotgun sequence of Phytohabitans rumicis NBRC 108638.</title>
        <authorList>
            <person name="Komaki H."/>
            <person name="Tamura T."/>
        </authorList>
    </citation>
    <scope>NUCLEOTIDE SEQUENCE [LARGE SCALE GENOMIC DNA]</scope>
    <source>
        <strain evidence="5 6">NBRC 108638</strain>
    </source>
</reference>
<keyword evidence="6" id="KW-1185">Reference proteome</keyword>
<feature type="domain" description="Glycosyl transferase family 1" evidence="3">
    <location>
        <begin position="221"/>
        <end position="383"/>
    </location>
</feature>
<dbReference type="RefSeq" id="WP_173079762.1">
    <property type="nucleotide sequence ID" value="NZ_BAABJB010000005.1"/>
</dbReference>
<evidence type="ECO:0000259" key="4">
    <source>
        <dbReference type="Pfam" id="PF13439"/>
    </source>
</evidence>
<evidence type="ECO:0000313" key="6">
    <source>
        <dbReference type="Proteomes" id="UP000482960"/>
    </source>
</evidence>
<dbReference type="InterPro" id="IPR050194">
    <property type="entry name" value="Glycosyltransferase_grp1"/>
</dbReference>
<evidence type="ECO:0000256" key="2">
    <source>
        <dbReference type="ARBA" id="ARBA00022679"/>
    </source>
</evidence>
<proteinExistence type="predicted"/>
<dbReference type="Pfam" id="PF00534">
    <property type="entry name" value="Glycos_transf_1"/>
    <property type="match status" value="1"/>
</dbReference>
<dbReference type="Proteomes" id="UP000482960">
    <property type="component" value="Unassembled WGS sequence"/>
</dbReference>
<dbReference type="Gene3D" id="3.40.50.2000">
    <property type="entry name" value="Glycogen Phosphorylase B"/>
    <property type="match status" value="2"/>
</dbReference>
<gene>
    <name evidence="5" type="ORF">Prum_066730</name>
</gene>
<dbReference type="SUPFAM" id="SSF53756">
    <property type="entry name" value="UDP-Glycosyltransferase/glycogen phosphorylase"/>
    <property type="match status" value="1"/>
</dbReference>
<dbReference type="Pfam" id="PF13439">
    <property type="entry name" value="Glyco_transf_4"/>
    <property type="match status" value="1"/>
</dbReference>
<name>A0A6V8LE01_9ACTN</name>
<evidence type="ECO:0000313" key="5">
    <source>
        <dbReference type="EMBL" id="GFJ93031.1"/>
    </source>
</evidence>
<keyword evidence="2" id="KW-0808">Transferase</keyword>
<feature type="domain" description="Glycosyltransferase subfamily 4-like N-terminal" evidence="4">
    <location>
        <begin position="30"/>
        <end position="207"/>
    </location>
</feature>